<dbReference type="PANTHER" id="PTHR24320:SF283">
    <property type="entry name" value="RETINOL DEHYDROGENASE 11"/>
    <property type="match status" value="1"/>
</dbReference>
<reference evidence="4 5" key="1">
    <citation type="journal article" date="2016" name="Sci. Rep.">
        <title>Penicillium arizonense, a new, genome sequenced fungal species, reveals a high chemical diversity in secreted metabolites.</title>
        <authorList>
            <person name="Grijseels S."/>
            <person name="Nielsen J.C."/>
            <person name="Randelovic M."/>
            <person name="Nielsen J."/>
            <person name="Nielsen K.F."/>
            <person name="Workman M."/>
            <person name="Frisvad J.C."/>
        </authorList>
    </citation>
    <scope>NUCLEOTIDE SEQUENCE [LARGE SCALE GENOMIC DNA]</scope>
    <source>
        <strain evidence="4 5">CBS 141311</strain>
    </source>
</reference>
<dbReference type="PANTHER" id="PTHR24320">
    <property type="entry name" value="RETINOL DEHYDROGENASE"/>
    <property type="match status" value="1"/>
</dbReference>
<keyword evidence="2" id="KW-0521">NADP</keyword>
<name>A0A1F5LGC1_PENAI</name>
<dbReference type="InterPro" id="IPR002347">
    <property type="entry name" value="SDR_fam"/>
</dbReference>
<accession>A0A1F5LGC1</accession>
<dbReference type="SUPFAM" id="SSF51735">
    <property type="entry name" value="NAD(P)-binding Rossmann-fold domains"/>
    <property type="match status" value="1"/>
</dbReference>
<dbReference type="OrthoDB" id="191139at2759"/>
<protein>
    <recommendedName>
        <fullName evidence="6">Short-chain dehydrogenase</fullName>
    </recommendedName>
</protein>
<comment type="similarity">
    <text evidence="1">Belongs to the short-chain dehydrogenases/reductases (SDR) family.</text>
</comment>
<evidence type="ECO:0000313" key="4">
    <source>
        <dbReference type="EMBL" id="OGE52258.1"/>
    </source>
</evidence>
<dbReference type="Proteomes" id="UP000177622">
    <property type="component" value="Unassembled WGS sequence"/>
</dbReference>
<dbReference type="GeneID" id="34576847"/>
<sequence>MPAPYNANTTTTELVTDYKALIKNKIILTTGVTPGSLGGSFVQSLAKAEPACLILAGRNTAKLEQCVCDLQTANPELKTRTLQFDLGSLKSIRSAADQVNSWSDIPAIDVLVNNAGIMATEYGLSEDGVESQFATNHLGPFLFTNLIMGKILRSESPRVVMVTSDGHRLSPVRFDDYNFDGGKTYNKWVAYGQAKTANMLMALSLSSKLGVKKGLLAFSLHPGVIFTNLGSHLDWSGDVGLQSIDRQLGNREGWDEFNLKTLERGAATHVYAAFDPALKANNGAYLIDCHVADWLVDTVKSWGTSSFEAERLWKLSEELVGEEFAY</sequence>
<comment type="caution">
    <text evidence="4">The sequence shown here is derived from an EMBL/GenBank/DDBJ whole genome shotgun (WGS) entry which is preliminary data.</text>
</comment>
<proteinExistence type="inferred from homology"/>
<dbReference type="Gene3D" id="3.40.50.720">
    <property type="entry name" value="NAD(P)-binding Rossmann-like Domain"/>
    <property type="match status" value="1"/>
</dbReference>
<evidence type="ECO:0000313" key="5">
    <source>
        <dbReference type="Proteomes" id="UP000177622"/>
    </source>
</evidence>
<organism evidence="4 5">
    <name type="scientific">Penicillium arizonense</name>
    <dbReference type="NCBI Taxonomy" id="1835702"/>
    <lineage>
        <taxon>Eukaryota</taxon>
        <taxon>Fungi</taxon>
        <taxon>Dikarya</taxon>
        <taxon>Ascomycota</taxon>
        <taxon>Pezizomycotina</taxon>
        <taxon>Eurotiomycetes</taxon>
        <taxon>Eurotiomycetidae</taxon>
        <taxon>Eurotiales</taxon>
        <taxon>Aspergillaceae</taxon>
        <taxon>Penicillium</taxon>
    </lineage>
</organism>
<dbReference type="GO" id="GO:0016491">
    <property type="term" value="F:oxidoreductase activity"/>
    <property type="evidence" value="ECO:0007669"/>
    <property type="project" value="UniProtKB-KW"/>
</dbReference>
<dbReference type="EMBL" id="LXJU01000010">
    <property type="protein sequence ID" value="OGE52258.1"/>
    <property type="molecule type" value="Genomic_DNA"/>
</dbReference>
<dbReference type="RefSeq" id="XP_022487700.1">
    <property type="nucleotide sequence ID" value="XM_022632113.1"/>
</dbReference>
<dbReference type="InterPro" id="IPR036291">
    <property type="entry name" value="NAD(P)-bd_dom_sf"/>
</dbReference>
<keyword evidence="5" id="KW-1185">Reference proteome</keyword>
<evidence type="ECO:0000256" key="2">
    <source>
        <dbReference type="ARBA" id="ARBA00022857"/>
    </source>
</evidence>
<dbReference type="Pfam" id="PF00106">
    <property type="entry name" value="adh_short"/>
    <property type="match status" value="1"/>
</dbReference>
<evidence type="ECO:0000256" key="3">
    <source>
        <dbReference type="ARBA" id="ARBA00023002"/>
    </source>
</evidence>
<dbReference type="AlphaFoldDB" id="A0A1F5LGC1"/>
<evidence type="ECO:0000256" key="1">
    <source>
        <dbReference type="ARBA" id="ARBA00006484"/>
    </source>
</evidence>
<evidence type="ECO:0008006" key="6">
    <source>
        <dbReference type="Google" id="ProtNLM"/>
    </source>
</evidence>
<gene>
    <name evidence="4" type="ORF">PENARI_c010G00758</name>
</gene>
<dbReference type="PRINTS" id="PR00081">
    <property type="entry name" value="GDHRDH"/>
</dbReference>
<dbReference type="STRING" id="1835702.A0A1F5LGC1"/>
<keyword evidence="3" id="KW-0560">Oxidoreductase</keyword>